<evidence type="ECO:0000256" key="3">
    <source>
        <dbReference type="ARBA" id="ARBA00022490"/>
    </source>
</evidence>
<feature type="region of interest" description="Disordered" evidence="6">
    <location>
        <begin position="235"/>
        <end position="272"/>
    </location>
</feature>
<dbReference type="EMBL" id="MCGE01000006">
    <property type="protein sequence ID" value="ORZ20747.1"/>
    <property type="molecule type" value="Genomic_DNA"/>
</dbReference>
<dbReference type="Proteomes" id="UP000193560">
    <property type="component" value="Unassembled WGS sequence"/>
</dbReference>
<proteinExistence type="predicted"/>
<dbReference type="PANTHER" id="PTHR44313:SF1">
    <property type="entry name" value="DNAJ HOMOLOG SUBFAMILY C MEMBER 17"/>
    <property type="match status" value="1"/>
</dbReference>
<dbReference type="Gene3D" id="1.10.287.110">
    <property type="entry name" value="DnaJ domain"/>
    <property type="match status" value="1"/>
</dbReference>
<dbReference type="GO" id="GO:0005737">
    <property type="term" value="C:cytoplasm"/>
    <property type="evidence" value="ECO:0007669"/>
    <property type="project" value="UniProtKB-SubCell"/>
</dbReference>
<evidence type="ECO:0000256" key="5">
    <source>
        <dbReference type="ARBA" id="ARBA00023242"/>
    </source>
</evidence>
<evidence type="ECO:0000256" key="1">
    <source>
        <dbReference type="ARBA" id="ARBA00004123"/>
    </source>
</evidence>
<evidence type="ECO:0000259" key="7">
    <source>
        <dbReference type="PROSITE" id="PS50076"/>
    </source>
</evidence>
<dbReference type="CDD" id="cd06257">
    <property type="entry name" value="DnaJ"/>
    <property type="match status" value="1"/>
</dbReference>
<keyword evidence="3" id="KW-0963">Cytoplasm</keyword>
<organism evidence="8 9">
    <name type="scientific">Absidia repens</name>
    <dbReference type="NCBI Taxonomy" id="90262"/>
    <lineage>
        <taxon>Eukaryota</taxon>
        <taxon>Fungi</taxon>
        <taxon>Fungi incertae sedis</taxon>
        <taxon>Mucoromycota</taxon>
        <taxon>Mucoromycotina</taxon>
        <taxon>Mucoromycetes</taxon>
        <taxon>Mucorales</taxon>
        <taxon>Cunninghamellaceae</taxon>
        <taxon>Absidia</taxon>
    </lineage>
</organism>
<dbReference type="PROSITE" id="PS50076">
    <property type="entry name" value="DNAJ_2"/>
    <property type="match status" value="1"/>
</dbReference>
<dbReference type="AlphaFoldDB" id="A0A1X2IR61"/>
<name>A0A1X2IR61_9FUNG</name>
<feature type="region of interest" description="Disordered" evidence="6">
    <location>
        <begin position="79"/>
        <end position="111"/>
    </location>
</feature>
<dbReference type="InterPro" id="IPR001623">
    <property type="entry name" value="DnaJ_domain"/>
</dbReference>
<dbReference type="PANTHER" id="PTHR44313">
    <property type="entry name" value="DNAJ HOMOLOG SUBFAMILY C MEMBER 17"/>
    <property type="match status" value="1"/>
</dbReference>
<dbReference type="GO" id="GO:0000390">
    <property type="term" value="P:spliceosomal complex disassembly"/>
    <property type="evidence" value="ECO:0007669"/>
    <property type="project" value="TreeGrafter"/>
</dbReference>
<evidence type="ECO:0000256" key="4">
    <source>
        <dbReference type="ARBA" id="ARBA00023186"/>
    </source>
</evidence>
<dbReference type="OrthoDB" id="376357at2759"/>
<comment type="subcellular location">
    <subcellularLocation>
        <location evidence="2">Cytoplasm</location>
    </subcellularLocation>
    <subcellularLocation>
        <location evidence="1">Nucleus</location>
    </subcellularLocation>
</comment>
<keyword evidence="5" id="KW-0539">Nucleus</keyword>
<gene>
    <name evidence="8" type="ORF">BCR42DRAFT_321903</name>
</gene>
<evidence type="ECO:0000256" key="2">
    <source>
        <dbReference type="ARBA" id="ARBA00004496"/>
    </source>
</evidence>
<protein>
    <recommendedName>
        <fullName evidence="7">J domain-containing protein</fullName>
    </recommendedName>
</protein>
<accession>A0A1X2IR61</accession>
<dbReference type="STRING" id="90262.A0A1X2IR61"/>
<feature type="domain" description="J" evidence="7">
    <location>
        <begin position="8"/>
        <end position="72"/>
    </location>
</feature>
<evidence type="ECO:0000313" key="8">
    <source>
        <dbReference type="EMBL" id="ORZ20747.1"/>
    </source>
</evidence>
<dbReference type="PRINTS" id="PR00625">
    <property type="entry name" value="JDOMAIN"/>
</dbReference>
<sequence length="293" mass="33126">MVDDSDVDYYELLGIQITASDGDIKKAYRKKALAVHPDKNPSPDAALLFHKLNQAQEILMDVQRRAAYDNIYRGRLERKKKQQEMDGKRRQAQEELEARENKAKKARMEQSQVEAQHAAELARLRAEGAKRRQEDWDQKVPEVQDIDLALKFKWKKKKHPLTTDDLTRLLTPLGATDVAALTEKRKGHTMVIFNTVVDAVSVVLVKDTNPSLAIFESIEWASGNEPAIITKMNKDEQRRKEAAAAMMENDTRSRTSTSSSSSPRKPLFKTDTSTSSFFKNIKIPSSTVSGVNV</sequence>
<dbReference type="SMART" id="SM00271">
    <property type="entry name" value="DnaJ"/>
    <property type="match status" value="1"/>
</dbReference>
<dbReference type="SUPFAM" id="SSF46565">
    <property type="entry name" value="Chaperone J-domain"/>
    <property type="match status" value="1"/>
</dbReference>
<evidence type="ECO:0000256" key="6">
    <source>
        <dbReference type="SAM" id="MobiDB-lite"/>
    </source>
</evidence>
<dbReference type="InterPro" id="IPR052094">
    <property type="entry name" value="Pre-mRNA-splicing_ERAD"/>
</dbReference>
<reference evidence="8 9" key="1">
    <citation type="submission" date="2016-07" db="EMBL/GenBank/DDBJ databases">
        <title>Pervasive Adenine N6-methylation of Active Genes in Fungi.</title>
        <authorList>
            <consortium name="DOE Joint Genome Institute"/>
            <person name="Mondo S.J."/>
            <person name="Dannebaum R.O."/>
            <person name="Kuo R.C."/>
            <person name="Labutti K."/>
            <person name="Haridas S."/>
            <person name="Kuo A."/>
            <person name="Salamov A."/>
            <person name="Ahrendt S.R."/>
            <person name="Lipzen A."/>
            <person name="Sullivan W."/>
            <person name="Andreopoulos W.B."/>
            <person name="Clum A."/>
            <person name="Lindquist E."/>
            <person name="Daum C."/>
            <person name="Ramamoorthy G.K."/>
            <person name="Gryganskyi A."/>
            <person name="Culley D."/>
            <person name="Magnuson J.K."/>
            <person name="James T.Y."/>
            <person name="O'Malley M.A."/>
            <person name="Stajich J.E."/>
            <person name="Spatafora J.W."/>
            <person name="Visel A."/>
            <person name="Grigoriev I.V."/>
        </authorList>
    </citation>
    <scope>NUCLEOTIDE SEQUENCE [LARGE SCALE GENOMIC DNA]</scope>
    <source>
        <strain evidence="8 9">NRRL 1336</strain>
    </source>
</reference>
<feature type="compositionally biased region" description="Basic and acidic residues" evidence="6">
    <location>
        <begin position="82"/>
        <end position="108"/>
    </location>
</feature>
<dbReference type="Pfam" id="PF00226">
    <property type="entry name" value="DnaJ"/>
    <property type="match status" value="1"/>
</dbReference>
<dbReference type="InterPro" id="IPR036869">
    <property type="entry name" value="J_dom_sf"/>
</dbReference>
<comment type="caution">
    <text evidence="8">The sequence shown here is derived from an EMBL/GenBank/DDBJ whole genome shotgun (WGS) entry which is preliminary data.</text>
</comment>
<evidence type="ECO:0000313" key="9">
    <source>
        <dbReference type="Proteomes" id="UP000193560"/>
    </source>
</evidence>
<dbReference type="GO" id="GO:0005681">
    <property type="term" value="C:spliceosomal complex"/>
    <property type="evidence" value="ECO:0007669"/>
    <property type="project" value="TreeGrafter"/>
</dbReference>
<keyword evidence="9" id="KW-1185">Reference proteome</keyword>
<keyword evidence="4" id="KW-0143">Chaperone</keyword>